<sequence>MSAPTFRALRRVSLLSELCEAGPSRPRSLRTSAALAAKPVFGRFPMEHDKPLSVEATDRPKRRTKYGTGAQRLSSQYQVREGKAKTKVLLNQMLDDGTLPWDVPGDDMYAVSGAVNWCLSHPSGKRDRLALRLVHTHLSLTLEPTPHTARYQASRSHQYAWFMSQFLRADELTETLHSNAQSLLQRQMTERVPLQPWIVGRVLAALRPPLNDILPLLPELDNRNYASMLRLMIQDYAPLPSELREYVATTRGPEEEWSYDVLAALVYSHFPSLDFRGALVALGALRTKAQKDKAAALENGQLWPPTDGSLDVLKTSYADVMSLWSRSRFHRTKRNPRLNSTVPSKLAADLVQLLRADEEEVELAPAFLNTWFNAERIAENHTNVNKVWEHISGSSIDATLEGHIARPVDRDAIVAFLKYLKVHKTEAERHNLRPLLAHLPFRDGSVLNAFLAVLGVHPDLNLVIAILQSDLYLDPRGVDLCSAVVIYHIRRLLSQPWTTRSVFVDGFKFPMDSGARGNNISFKEWDWIAKLLGHQGTPTNMPLTTPTAELEERAEVSENPKWSKWYGPMSRVVVGKDALDEKVSRVRPALTEAIKHVSQVLAKRDGVDPLVLQTDLEEAQRLIKSAN</sequence>
<accession>J5TNI4</accession>
<dbReference type="Proteomes" id="UP000002748">
    <property type="component" value="Unassembled WGS sequence"/>
</dbReference>
<dbReference type="VEuPathDB" id="FungiDB:A1Q1_06944"/>
<dbReference type="HOGENOM" id="CLU_436271_0_0_1"/>
<gene>
    <name evidence="1" type="ORF">A1Q1_06944</name>
</gene>
<dbReference type="KEGG" id="tasa:A1Q1_06944"/>
<protein>
    <submittedName>
        <fullName evidence="1">Uncharacterized protein</fullName>
    </submittedName>
</protein>
<dbReference type="AlphaFoldDB" id="J5TNI4"/>
<dbReference type="EMBL" id="ALBS01000046">
    <property type="protein sequence ID" value="EJT51806.1"/>
    <property type="molecule type" value="Genomic_DNA"/>
</dbReference>
<evidence type="ECO:0000313" key="1">
    <source>
        <dbReference type="EMBL" id="EJT51806.1"/>
    </source>
</evidence>
<organism evidence="1 2">
    <name type="scientific">Trichosporon asahii var. asahii (strain ATCC 90039 / CBS 2479 / JCM 2466 / KCTC 7840 / NBRC 103889/ NCYC 2677 / UAMH 7654)</name>
    <name type="common">Yeast</name>
    <dbReference type="NCBI Taxonomy" id="1186058"/>
    <lineage>
        <taxon>Eukaryota</taxon>
        <taxon>Fungi</taxon>
        <taxon>Dikarya</taxon>
        <taxon>Basidiomycota</taxon>
        <taxon>Agaricomycotina</taxon>
        <taxon>Tremellomycetes</taxon>
        <taxon>Trichosporonales</taxon>
        <taxon>Trichosporonaceae</taxon>
        <taxon>Trichosporon</taxon>
    </lineage>
</organism>
<name>J5TNI4_TRIAS</name>
<reference evidence="1 2" key="1">
    <citation type="journal article" date="2012" name="Eukaryot. Cell">
        <title>Draft genome sequence of CBS 2479, the standard type strain of Trichosporon asahii.</title>
        <authorList>
            <person name="Yang R.Y."/>
            <person name="Li H.T."/>
            <person name="Zhu H."/>
            <person name="Zhou G.P."/>
            <person name="Wang M."/>
            <person name="Wang L."/>
        </authorList>
    </citation>
    <scope>NUCLEOTIDE SEQUENCE [LARGE SCALE GENOMIC DNA]</scope>
    <source>
        <strain evidence="2">ATCC 90039 / CBS 2479 / JCM 2466 / KCTC 7840 / NCYC 2677 / UAMH 7654</strain>
    </source>
</reference>
<dbReference type="GeneID" id="25990456"/>
<evidence type="ECO:0000313" key="2">
    <source>
        <dbReference type="Proteomes" id="UP000002748"/>
    </source>
</evidence>
<dbReference type="RefSeq" id="XP_014182668.1">
    <property type="nucleotide sequence ID" value="XM_014327193.1"/>
</dbReference>
<proteinExistence type="predicted"/>
<comment type="caution">
    <text evidence="1">The sequence shown here is derived from an EMBL/GenBank/DDBJ whole genome shotgun (WGS) entry which is preliminary data.</text>
</comment>